<dbReference type="SUPFAM" id="SSF55874">
    <property type="entry name" value="ATPase domain of HSP90 chaperone/DNA topoisomerase II/histidine kinase"/>
    <property type="match status" value="1"/>
</dbReference>
<feature type="region of interest" description="Disordered" evidence="8">
    <location>
        <begin position="655"/>
        <end position="674"/>
    </location>
</feature>
<comment type="caution">
    <text evidence="12">The sequence shown here is derived from an EMBL/GenBank/DDBJ whole genome shotgun (WGS) entry which is preliminary data.</text>
</comment>
<gene>
    <name evidence="12" type="ORF">CKO42_21120</name>
</gene>
<dbReference type="PROSITE" id="PS50110">
    <property type="entry name" value="RESPONSE_REGULATORY"/>
    <property type="match status" value="1"/>
</dbReference>
<dbReference type="RefSeq" id="WP_200248437.1">
    <property type="nucleotide sequence ID" value="NZ_NRRY01000051.1"/>
</dbReference>
<dbReference type="CDD" id="cd00082">
    <property type="entry name" value="HisKA"/>
    <property type="match status" value="1"/>
</dbReference>
<dbReference type="Pfam" id="PF00072">
    <property type="entry name" value="Response_reg"/>
    <property type="match status" value="1"/>
</dbReference>
<feature type="transmembrane region" description="Helical" evidence="9">
    <location>
        <begin position="333"/>
        <end position="354"/>
    </location>
</feature>
<dbReference type="Pfam" id="PF07696">
    <property type="entry name" value="7TMR-DISMED2"/>
    <property type="match status" value="1"/>
</dbReference>
<feature type="transmembrane region" description="Helical" evidence="9">
    <location>
        <begin position="366"/>
        <end position="383"/>
    </location>
</feature>
<dbReference type="InterPro" id="IPR001789">
    <property type="entry name" value="Sig_transdc_resp-reg_receiver"/>
</dbReference>
<feature type="modified residue" description="4-aspartylphosphate" evidence="6">
    <location>
        <position position="833"/>
    </location>
</feature>
<feature type="transmembrane region" description="Helical" evidence="9">
    <location>
        <begin position="425"/>
        <end position="444"/>
    </location>
</feature>
<dbReference type="CDD" id="cd00156">
    <property type="entry name" value="REC"/>
    <property type="match status" value="1"/>
</dbReference>
<evidence type="ECO:0000256" key="2">
    <source>
        <dbReference type="ARBA" id="ARBA00012438"/>
    </source>
</evidence>
<evidence type="ECO:0000313" key="12">
    <source>
        <dbReference type="EMBL" id="MBK1620881.1"/>
    </source>
</evidence>
<keyword evidence="4" id="KW-0808">Transferase</keyword>
<keyword evidence="9" id="KW-0812">Transmembrane</keyword>
<sequence>MAPAEDPASVISTPPYRQALLRLLLSWILLLCSVAIATTTTTATATSTVTASTSASADSAITLSVSSTAATLETLDLADTPAPTSLSEQLLIHKETPGQQPNQPLAISELQRVLSLPLEAWTSGTTSEARGSNFIPVIMWMLGAVQNRSDAPIERWLVVEPWRLRDVQLFVIDAETGELLVQAEGGQRIPLEERVIPAHEASFSLSIAPGQRLLLLLRIQDKTFSPVALSLHEPRMRATQVSRQHDAQVALLGFVLAIVLVLLVQANWRYTLVAFWLMAATLFELIYLVPLVPSLVPTIRPYVVPILTASGALAMAAFALMTLSFLQLYRHRLWLVIYGTCIAIFIGVALSIPWTDQHHLVRRTSALTSLAVLTLWPLAAWSARAIRHRPYGRSLLLLFSLYWIVALIRVLLANGLPSLDFNNDPLILLYLFGLVSFALGVVAIDSRSRRDLAADLERQLHEREEAERQRTMTMQRQENARLIEAVEQQTHALREANARAIADSAAKSNFLSTASHELRAPLHDLLGYAELLSRSTTSEQQAQLAVIQKSGQQLLHLIDDILEFSRGDAKPILLEPAPLSLSALTRHLEQLYQPLAEHGGNRLDTSVTLGETDWVIADERRLTQILRNLLGNACKFTQQGRIELRISQLEPATAEADPVANATADPAADPVDEQPESGLVRLRFAVSDTGIGIPTEQQAAIFEPFKRLDRYDRAPGLGLGLAISQQLALAMGGRIQVCSQSDPQPGSLFSIELQVPKASMQDASPARIKNGIIRGYRGPRRTLLIADDMPSSRQFLAESARAWGFEVLLAVNGTDALEQLQAADPKPDAALIDQFMPQLDGWGFLRRVRESSAHAALPVILISAAPLERPEGLPSEITFDAVALKPLSVRTLAEILEQQLELDWDFETGDEHTAEDPEHKPAEQDDDSVARALAADIDEEQLAELRKLISLGAVIAIADWARERRKSDPESAPLWQAIERCAIQIDLEGLQRLARQGAPSETL</sequence>
<proteinExistence type="predicted"/>
<dbReference type="Pfam" id="PF00512">
    <property type="entry name" value="HisKA"/>
    <property type="match status" value="1"/>
</dbReference>
<feature type="transmembrane region" description="Helical" evidence="9">
    <location>
        <begin position="271"/>
        <end position="290"/>
    </location>
</feature>
<evidence type="ECO:0000256" key="4">
    <source>
        <dbReference type="ARBA" id="ARBA00022679"/>
    </source>
</evidence>
<keyword evidence="3 6" id="KW-0597">Phosphoprotein</keyword>
<dbReference type="SMART" id="SM00448">
    <property type="entry name" value="REC"/>
    <property type="match status" value="1"/>
</dbReference>
<dbReference type="Gene3D" id="1.10.287.130">
    <property type="match status" value="1"/>
</dbReference>
<dbReference type="InterPro" id="IPR036890">
    <property type="entry name" value="HATPase_C_sf"/>
</dbReference>
<feature type="transmembrane region" description="Helical" evidence="9">
    <location>
        <begin position="302"/>
        <end position="326"/>
    </location>
</feature>
<dbReference type="SMART" id="SM00388">
    <property type="entry name" value="HisKA"/>
    <property type="match status" value="1"/>
</dbReference>
<dbReference type="Gene3D" id="2.60.40.2380">
    <property type="match status" value="1"/>
</dbReference>
<feature type="coiled-coil region" evidence="7">
    <location>
        <begin position="449"/>
        <end position="499"/>
    </location>
</feature>
<comment type="catalytic activity">
    <reaction evidence="1">
        <text>ATP + protein L-histidine = ADP + protein N-phospho-L-histidine.</text>
        <dbReference type="EC" id="2.7.13.3"/>
    </reaction>
</comment>
<reference evidence="12 13" key="1">
    <citation type="journal article" date="2020" name="Microorganisms">
        <title>Osmotic Adaptation and Compatible Solute Biosynthesis of Phototrophic Bacteria as Revealed from Genome Analyses.</title>
        <authorList>
            <person name="Imhoff J.F."/>
            <person name="Rahn T."/>
            <person name="Kunzel S."/>
            <person name="Keller A."/>
            <person name="Neulinger S.C."/>
        </authorList>
    </citation>
    <scope>NUCLEOTIDE SEQUENCE [LARGE SCALE GENOMIC DNA]</scope>
    <source>
        <strain evidence="12 13">DSM 25653</strain>
    </source>
</reference>
<evidence type="ECO:0000259" key="10">
    <source>
        <dbReference type="PROSITE" id="PS50109"/>
    </source>
</evidence>
<dbReference type="PANTHER" id="PTHR43047">
    <property type="entry name" value="TWO-COMPONENT HISTIDINE PROTEIN KINASE"/>
    <property type="match status" value="1"/>
</dbReference>
<dbReference type="SMART" id="SM00387">
    <property type="entry name" value="HATPase_c"/>
    <property type="match status" value="1"/>
</dbReference>
<dbReference type="Gene3D" id="3.30.565.10">
    <property type="entry name" value="Histidine kinase-like ATPase, C-terminal domain"/>
    <property type="match status" value="1"/>
</dbReference>
<dbReference type="InterPro" id="IPR011622">
    <property type="entry name" value="7TMR_DISM_rcpt_extracell_dom2"/>
</dbReference>
<accession>A0A9X1B6H1</accession>
<dbReference type="EC" id="2.7.13.3" evidence="2"/>
<feature type="transmembrane region" description="Helical" evidence="9">
    <location>
        <begin position="20"/>
        <end position="38"/>
    </location>
</feature>
<dbReference type="GO" id="GO:0000155">
    <property type="term" value="F:phosphorelay sensor kinase activity"/>
    <property type="evidence" value="ECO:0007669"/>
    <property type="project" value="InterPro"/>
</dbReference>
<dbReference type="Pfam" id="PF02518">
    <property type="entry name" value="HATPase_c"/>
    <property type="match status" value="1"/>
</dbReference>
<dbReference type="PRINTS" id="PR00344">
    <property type="entry name" value="BCTRLSENSOR"/>
</dbReference>
<dbReference type="InterPro" id="IPR011006">
    <property type="entry name" value="CheY-like_superfamily"/>
</dbReference>
<dbReference type="EMBL" id="NRRY01000051">
    <property type="protein sequence ID" value="MBK1620881.1"/>
    <property type="molecule type" value="Genomic_DNA"/>
</dbReference>
<organism evidence="12 13">
    <name type="scientific">Lamprobacter modestohalophilus</name>
    <dbReference type="NCBI Taxonomy" id="1064514"/>
    <lineage>
        <taxon>Bacteria</taxon>
        <taxon>Pseudomonadati</taxon>
        <taxon>Pseudomonadota</taxon>
        <taxon>Gammaproteobacteria</taxon>
        <taxon>Chromatiales</taxon>
        <taxon>Chromatiaceae</taxon>
        <taxon>Lamprobacter</taxon>
    </lineage>
</organism>
<evidence type="ECO:0000259" key="11">
    <source>
        <dbReference type="PROSITE" id="PS50110"/>
    </source>
</evidence>
<evidence type="ECO:0000256" key="5">
    <source>
        <dbReference type="ARBA" id="ARBA00022777"/>
    </source>
</evidence>
<evidence type="ECO:0000256" key="8">
    <source>
        <dbReference type="SAM" id="MobiDB-lite"/>
    </source>
</evidence>
<dbReference type="PROSITE" id="PS50109">
    <property type="entry name" value="HIS_KIN"/>
    <property type="match status" value="1"/>
</dbReference>
<keyword evidence="5" id="KW-0418">Kinase</keyword>
<evidence type="ECO:0000313" key="13">
    <source>
        <dbReference type="Proteomes" id="UP001138768"/>
    </source>
</evidence>
<evidence type="ECO:0000256" key="6">
    <source>
        <dbReference type="PROSITE-ProRule" id="PRU00169"/>
    </source>
</evidence>
<name>A0A9X1B6H1_9GAMM</name>
<dbReference type="InterPro" id="IPR003594">
    <property type="entry name" value="HATPase_dom"/>
</dbReference>
<dbReference type="SUPFAM" id="SSF52172">
    <property type="entry name" value="CheY-like"/>
    <property type="match status" value="1"/>
</dbReference>
<dbReference type="Proteomes" id="UP001138768">
    <property type="component" value="Unassembled WGS sequence"/>
</dbReference>
<dbReference type="InterPro" id="IPR036097">
    <property type="entry name" value="HisK_dim/P_sf"/>
</dbReference>
<evidence type="ECO:0000256" key="7">
    <source>
        <dbReference type="SAM" id="Coils"/>
    </source>
</evidence>
<keyword evidence="7" id="KW-0175">Coiled coil</keyword>
<dbReference type="SUPFAM" id="SSF47384">
    <property type="entry name" value="Homodimeric domain of signal transducing histidine kinase"/>
    <property type="match status" value="1"/>
</dbReference>
<feature type="transmembrane region" description="Helical" evidence="9">
    <location>
        <begin position="395"/>
        <end position="413"/>
    </location>
</feature>
<dbReference type="InterPro" id="IPR004358">
    <property type="entry name" value="Sig_transdc_His_kin-like_C"/>
</dbReference>
<keyword evidence="9" id="KW-1133">Transmembrane helix</keyword>
<feature type="domain" description="Histidine kinase" evidence="10">
    <location>
        <begin position="513"/>
        <end position="757"/>
    </location>
</feature>
<evidence type="ECO:0000256" key="1">
    <source>
        <dbReference type="ARBA" id="ARBA00000085"/>
    </source>
</evidence>
<dbReference type="InterPro" id="IPR003661">
    <property type="entry name" value="HisK_dim/P_dom"/>
</dbReference>
<feature type="domain" description="Response regulatory" evidence="11">
    <location>
        <begin position="782"/>
        <end position="900"/>
    </location>
</feature>
<dbReference type="Gene3D" id="3.40.50.2300">
    <property type="match status" value="1"/>
</dbReference>
<evidence type="ECO:0000256" key="3">
    <source>
        <dbReference type="ARBA" id="ARBA00022553"/>
    </source>
</evidence>
<protein>
    <recommendedName>
        <fullName evidence="2">histidine kinase</fullName>
        <ecNumber evidence="2">2.7.13.3</ecNumber>
    </recommendedName>
</protein>
<feature type="transmembrane region" description="Helical" evidence="9">
    <location>
        <begin position="247"/>
        <end position="264"/>
    </location>
</feature>
<keyword evidence="13" id="KW-1185">Reference proteome</keyword>
<keyword evidence="9" id="KW-0472">Membrane</keyword>
<dbReference type="InterPro" id="IPR005467">
    <property type="entry name" value="His_kinase_dom"/>
</dbReference>
<dbReference type="AlphaFoldDB" id="A0A9X1B6H1"/>
<evidence type="ECO:0000256" key="9">
    <source>
        <dbReference type="SAM" id="Phobius"/>
    </source>
</evidence>